<dbReference type="RefSeq" id="WP_040732628.1">
    <property type="nucleotide sequence ID" value="NZ_QJKF01000011.1"/>
</dbReference>
<dbReference type="AlphaFoldDB" id="A0A318KH28"/>
<name>A0A318KH28_9NOCA</name>
<evidence type="ECO:0000313" key="2">
    <source>
        <dbReference type="Proteomes" id="UP000247569"/>
    </source>
</evidence>
<evidence type="ECO:0000313" key="1">
    <source>
        <dbReference type="EMBL" id="PXX59692.1"/>
    </source>
</evidence>
<dbReference type="Proteomes" id="UP000247569">
    <property type="component" value="Unassembled WGS sequence"/>
</dbReference>
<protein>
    <recommendedName>
        <fullName evidence="3">Type VII secretion system (Wss) protein ESAT-6</fullName>
    </recommendedName>
</protein>
<organism evidence="1 2">
    <name type="scientific">Nocardia tenerifensis</name>
    <dbReference type="NCBI Taxonomy" id="228006"/>
    <lineage>
        <taxon>Bacteria</taxon>
        <taxon>Bacillati</taxon>
        <taxon>Actinomycetota</taxon>
        <taxon>Actinomycetes</taxon>
        <taxon>Mycobacteriales</taxon>
        <taxon>Nocardiaceae</taxon>
        <taxon>Nocardia</taxon>
    </lineage>
</organism>
<proteinExistence type="predicted"/>
<dbReference type="EMBL" id="QJKF01000011">
    <property type="protein sequence ID" value="PXX59692.1"/>
    <property type="molecule type" value="Genomic_DNA"/>
</dbReference>
<comment type="caution">
    <text evidence="1">The sequence shown here is derived from an EMBL/GenBank/DDBJ whole genome shotgun (WGS) entry which is preliminary data.</text>
</comment>
<sequence>MGDKKGFAIPADRNPNGLPAELVFPWEQAAYVVNWAEDLGVDGPVRDRMSTIQKMLGDPSKVSTVLAAWQDSVSELTKAVDGSNDGIGLATANENLKARWAGSARDAAVDYVDRLATSTRSNNTFISQIAGYLNDLGAYCATAYTNATTAVHSTAASLAQYESARKKAQTNALVVILTGGAAGTDSYQSAALDFVSTFMTDTKTLIDDLSKYMSNIGGKIDDVITKINLVEVPAAIAPAALTVSGWQPRNPTGPGWGTPS</sequence>
<reference evidence="1 2" key="1">
    <citation type="submission" date="2018-05" db="EMBL/GenBank/DDBJ databases">
        <title>Genomic Encyclopedia of Type Strains, Phase IV (KMG-IV): sequencing the most valuable type-strain genomes for metagenomic binning, comparative biology and taxonomic classification.</title>
        <authorList>
            <person name="Goeker M."/>
        </authorList>
    </citation>
    <scope>NUCLEOTIDE SEQUENCE [LARGE SCALE GENOMIC DNA]</scope>
    <source>
        <strain evidence="1 2">DSM 44704</strain>
    </source>
</reference>
<keyword evidence="2" id="KW-1185">Reference proteome</keyword>
<evidence type="ECO:0008006" key="3">
    <source>
        <dbReference type="Google" id="ProtNLM"/>
    </source>
</evidence>
<gene>
    <name evidence="1" type="ORF">DFR70_11174</name>
</gene>
<accession>A0A318KH28</accession>
<dbReference type="OrthoDB" id="4555280at2"/>